<dbReference type="GO" id="GO:0031902">
    <property type="term" value="C:late endosome membrane"/>
    <property type="evidence" value="ECO:0007669"/>
    <property type="project" value="UniProtKB-SubCell"/>
</dbReference>
<dbReference type="GO" id="GO:0045022">
    <property type="term" value="P:early endosome to late endosome transport"/>
    <property type="evidence" value="ECO:0007669"/>
    <property type="project" value="InterPro"/>
</dbReference>
<reference evidence="9" key="1">
    <citation type="submission" date="2017-01" db="EMBL/GenBank/DDBJ databases">
        <title>Comparative genomics of anhydrobiosis in the tardigrade Hypsibius dujardini.</title>
        <authorList>
            <person name="Yoshida Y."/>
            <person name="Koutsovoulos G."/>
            <person name="Laetsch D."/>
            <person name="Stevens L."/>
            <person name="Kumar S."/>
            <person name="Horikawa D."/>
            <person name="Ishino K."/>
            <person name="Komine S."/>
            <person name="Tomita M."/>
            <person name="Blaxter M."/>
            <person name="Arakawa K."/>
        </authorList>
    </citation>
    <scope>NUCLEOTIDE SEQUENCE [LARGE SCALE GENOMIC DNA]</scope>
    <source>
        <strain evidence="9">Z151</strain>
    </source>
</reference>
<comment type="caution">
    <text evidence="8">The sequence shown here is derived from an EMBL/GenBank/DDBJ whole genome shotgun (WGS) entry which is preliminary data.</text>
</comment>
<keyword evidence="5" id="KW-0967">Endosome</keyword>
<dbReference type="Pfam" id="PF23138">
    <property type="entry name" value="CTLH_Armc9"/>
    <property type="match status" value="1"/>
</dbReference>
<dbReference type="InterPro" id="IPR039724">
    <property type="entry name" value="WDR91"/>
</dbReference>
<dbReference type="EMBL" id="MTYJ01000017">
    <property type="protein sequence ID" value="OQV22387.1"/>
    <property type="molecule type" value="Genomic_DNA"/>
</dbReference>
<dbReference type="Proteomes" id="UP000192578">
    <property type="component" value="Unassembled WGS sequence"/>
</dbReference>
<dbReference type="SMART" id="SM00320">
    <property type="entry name" value="WD40"/>
    <property type="match status" value="6"/>
</dbReference>
<sequence length="672" mass="74038">MARNTGTNHHLNEWIADHLAERGYAATLRAFRADVKNDKTSSVDALVDYLLNCITTLNFQSLNDTWNDLDKRLFSRLHADHAKAAVQLETRLLRLFMVTAVLRNNVKKAQECLEYMANSPRLAEDLEMRDWFRIPYVKNPETDSLTAKYCSKFWQDTLSVSLYNFISSVYHTSSSNLQSHRVKAQVSQDSSMADSVVRLRPRKLQDTFGRSGQRELLLQQSNKSSTTVLQEKFNLAIASFNVPLQRHASGDSSSGTVNVAKADPKPQSPVPPPLINPITSPRAIRRTTPTSQPRPRQHSSASESSTLEQVRPSRTGSSNSLSGPLSPRSGLSTTPDRVSQIQTIPHNSSAQNSAEYLFHLVCEEDYGSHDSAVVECMFSACATKVASYDIKGCVKVWKGVPPATKLVSTYQSASRVTCLRWTPGSDDLLVVGDVNGNVGLLDGAHGTLIMEVSIGSTVTTLSLYSDSTDTYVACGSDGTEESQYGIFVIDVATFTIRNELRHASLLTACQFHAKKPLLLCGFNTGEVCEFNPKFQKFSSKLSVHSATVQQVEYLQDEAYCVSAGSDGKLIISHLTLGGRKMAEIFLDTSSPQAAPPFRRTFVLNHDGSLAMVRCDDGVKIFKVTGRLASNFSLEKQSGTVCSVDWSSVRDKSTGIFGYTDGSIRWFRLLHLA</sequence>
<comment type="similarity">
    <text evidence="3">Belongs to the WD repeat WDR91 family.</text>
</comment>
<feature type="compositionally biased region" description="Polar residues" evidence="6">
    <location>
        <begin position="298"/>
        <end position="315"/>
    </location>
</feature>
<keyword evidence="9" id="KW-1185">Reference proteome</keyword>
<accession>A0A1W0X4B8</accession>
<dbReference type="SUPFAM" id="SSF50978">
    <property type="entry name" value="WD40 repeat-like"/>
    <property type="match status" value="1"/>
</dbReference>
<dbReference type="GO" id="GO:0051898">
    <property type="term" value="P:negative regulation of phosphatidylinositol 3-kinase/protein kinase B signal transduction"/>
    <property type="evidence" value="ECO:0007669"/>
    <property type="project" value="InterPro"/>
</dbReference>
<dbReference type="GO" id="GO:0141039">
    <property type="term" value="F:phosphatidylinositol 3-kinase inhibitor activity"/>
    <property type="evidence" value="ECO:0007669"/>
    <property type="project" value="InterPro"/>
</dbReference>
<gene>
    <name evidence="8" type="ORF">BV898_03564</name>
</gene>
<evidence type="ECO:0000256" key="1">
    <source>
        <dbReference type="ARBA" id="ARBA00004220"/>
    </source>
</evidence>
<dbReference type="Gene3D" id="2.130.10.10">
    <property type="entry name" value="YVTN repeat-like/Quinoprotein amine dehydrogenase"/>
    <property type="match status" value="2"/>
</dbReference>
<name>A0A1W0X4B8_HYPEX</name>
<comment type="subcellular location">
    <subcellularLocation>
        <location evidence="1">Early endosome membrane</location>
        <topology evidence="1">Peripheral membrane protein</topology>
    </subcellularLocation>
    <subcellularLocation>
        <location evidence="2">Late endosome membrane</location>
    </subcellularLocation>
</comment>
<dbReference type="AlphaFoldDB" id="A0A1W0X4B8"/>
<proteinExistence type="inferred from homology"/>
<organism evidence="8 9">
    <name type="scientific">Hypsibius exemplaris</name>
    <name type="common">Freshwater tardigrade</name>
    <dbReference type="NCBI Taxonomy" id="2072580"/>
    <lineage>
        <taxon>Eukaryota</taxon>
        <taxon>Metazoa</taxon>
        <taxon>Ecdysozoa</taxon>
        <taxon>Tardigrada</taxon>
        <taxon>Eutardigrada</taxon>
        <taxon>Parachela</taxon>
        <taxon>Hypsibioidea</taxon>
        <taxon>Hypsibiidae</taxon>
        <taxon>Hypsibius</taxon>
    </lineage>
</organism>
<dbReference type="InterPro" id="IPR056327">
    <property type="entry name" value="ARMC9_CTLH-like_dom"/>
</dbReference>
<evidence type="ECO:0000256" key="6">
    <source>
        <dbReference type="SAM" id="MobiDB-lite"/>
    </source>
</evidence>
<protein>
    <recommendedName>
        <fullName evidence="4">WD repeat-containing protein 91</fullName>
    </recommendedName>
</protein>
<dbReference type="OrthoDB" id="193023at2759"/>
<feature type="region of interest" description="Disordered" evidence="6">
    <location>
        <begin position="247"/>
        <end position="337"/>
    </location>
</feature>
<evidence type="ECO:0000313" key="9">
    <source>
        <dbReference type="Proteomes" id="UP000192578"/>
    </source>
</evidence>
<feature type="compositionally biased region" description="Pro residues" evidence="6">
    <location>
        <begin position="266"/>
        <end position="275"/>
    </location>
</feature>
<evidence type="ECO:0000256" key="4">
    <source>
        <dbReference type="ARBA" id="ARBA00021116"/>
    </source>
</evidence>
<dbReference type="InterPro" id="IPR015943">
    <property type="entry name" value="WD40/YVTN_repeat-like_dom_sf"/>
</dbReference>
<evidence type="ECO:0000256" key="3">
    <source>
        <dbReference type="ARBA" id="ARBA00006128"/>
    </source>
</evidence>
<feature type="compositionally biased region" description="Low complexity" evidence="6">
    <location>
        <begin position="316"/>
        <end position="332"/>
    </location>
</feature>
<dbReference type="InterPro" id="IPR001680">
    <property type="entry name" value="WD40_rpt"/>
</dbReference>
<dbReference type="PANTHER" id="PTHR13083">
    <property type="entry name" value="WD REPEAT-CONTAINING PROTEIN 91"/>
    <property type="match status" value="1"/>
</dbReference>
<evidence type="ECO:0000313" key="8">
    <source>
        <dbReference type="EMBL" id="OQV22387.1"/>
    </source>
</evidence>
<evidence type="ECO:0000256" key="5">
    <source>
        <dbReference type="ARBA" id="ARBA00022753"/>
    </source>
</evidence>
<evidence type="ECO:0000256" key="2">
    <source>
        <dbReference type="ARBA" id="ARBA00004414"/>
    </source>
</evidence>
<evidence type="ECO:0000259" key="7">
    <source>
        <dbReference type="Pfam" id="PF23138"/>
    </source>
</evidence>
<dbReference type="InterPro" id="IPR036322">
    <property type="entry name" value="WD40_repeat_dom_sf"/>
</dbReference>
<feature type="domain" description="ARMC9 CTLH-like" evidence="7">
    <location>
        <begin position="55"/>
        <end position="171"/>
    </location>
</feature>
<dbReference type="GO" id="GO:0031901">
    <property type="term" value="C:early endosome membrane"/>
    <property type="evidence" value="ECO:0007669"/>
    <property type="project" value="UniProtKB-SubCell"/>
</dbReference>
<dbReference type="PANTHER" id="PTHR13083:SF3">
    <property type="entry name" value="WD REPEAT-CONTAINING PROTEIN 91"/>
    <property type="match status" value="1"/>
</dbReference>